<reference evidence="1" key="3">
    <citation type="submission" date="2025-09" db="UniProtKB">
        <authorList>
            <consortium name="Ensembl"/>
        </authorList>
    </citation>
    <scope>IDENTIFICATION</scope>
</reference>
<proteinExistence type="predicted"/>
<sequence length="45" mass="4981">CLDQKSGCRVHVHNVQVCYICIFVPCWCAAPINSSSTYNSVFTSV</sequence>
<dbReference type="AlphaFoldDB" id="A0A7N9IG62"/>
<dbReference type="Ensembl" id="ENSMFAT00000100356.1">
    <property type="protein sequence ID" value="ENSMFAP00000060593.1"/>
    <property type="gene ID" value="ENSMFAG00000049555.1"/>
</dbReference>
<dbReference type="Proteomes" id="UP000233100">
    <property type="component" value="Chromosome X"/>
</dbReference>
<accession>A0A7N9IG62</accession>
<dbReference type="GeneTree" id="ENSGT01150000287295"/>
<evidence type="ECO:0000313" key="1">
    <source>
        <dbReference type="Ensembl" id="ENSMFAP00000060593.1"/>
    </source>
</evidence>
<keyword evidence="2" id="KW-1185">Reference proteome</keyword>
<organism evidence="1 2">
    <name type="scientific">Macaca fascicularis</name>
    <name type="common">Crab-eating macaque</name>
    <name type="synonym">Cynomolgus monkey</name>
    <dbReference type="NCBI Taxonomy" id="9541"/>
    <lineage>
        <taxon>Eukaryota</taxon>
        <taxon>Metazoa</taxon>
        <taxon>Chordata</taxon>
        <taxon>Craniata</taxon>
        <taxon>Vertebrata</taxon>
        <taxon>Euteleostomi</taxon>
        <taxon>Mammalia</taxon>
        <taxon>Eutheria</taxon>
        <taxon>Euarchontoglires</taxon>
        <taxon>Primates</taxon>
        <taxon>Haplorrhini</taxon>
        <taxon>Catarrhini</taxon>
        <taxon>Cercopithecidae</taxon>
        <taxon>Cercopithecinae</taxon>
        <taxon>Macaca</taxon>
    </lineage>
</organism>
<reference evidence="1 2" key="1">
    <citation type="submission" date="2013-03" db="EMBL/GenBank/DDBJ databases">
        <authorList>
            <person name="Warren W."/>
            <person name="Wilson R.K."/>
        </authorList>
    </citation>
    <scope>NUCLEOTIDE SEQUENCE</scope>
</reference>
<evidence type="ECO:0000313" key="2">
    <source>
        <dbReference type="Proteomes" id="UP000233100"/>
    </source>
</evidence>
<protein>
    <submittedName>
        <fullName evidence="1">Uncharacterized protein</fullName>
    </submittedName>
</protein>
<name>A0A7N9IG62_MACFA</name>
<reference evidence="1" key="2">
    <citation type="submission" date="2025-08" db="UniProtKB">
        <authorList>
            <consortium name="Ensembl"/>
        </authorList>
    </citation>
    <scope>IDENTIFICATION</scope>
</reference>